<dbReference type="AlphaFoldDB" id="A0A3N0GKM4"/>
<feature type="non-terminal residue" evidence="2">
    <location>
        <position position="222"/>
    </location>
</feature>
<keyword evidence="3" id="KW-1185">Reference proteome</keyword>
<dbReference type="Pfam" id="PF02720">
    <property type="entry name" value="DUF222"/>
    <property type="match status" value="1"/>
</dbReference>
<organism evidence="2 3">
    <name type="scientific">Nocardioides pocheonensis</name>
    <dbReference type="NCBI Taxonomy" id="661485"/>
    <lineage>
        <taxon>Bacteria</taxon>
        <taxon>Bacillati</taxon>
        <taxon>Actinomycetota</taxon>
        <taxon>Actinomycetes</taxon>
        <taxon>Propionibacteriales</taxon>
        <taxon>Nocardioidaceae</taxon>
        <taxon>Nocardioides</taxon>
    </lineage>
</organism>
<evidence type="ECO:0000313" key="3">
    <source>
        <dbReference type="Proteomes" id="UP000279994"/>
    </source>
</evidence>
<reference evidence="2 3" key="1">
    <citation type="submission" date="2018-11" db="EMBL/GenBank/DDBJ databases">
        <authorList>
            <person name="Li F."/>
        </authorList>
    </citation>
    <scope>NUCLEOTIDE SEQUENCE [LARGE SCALE GENOMIC DNA]</scope>
    <source>
        <strain evidence="2 3">Gsoil 818</strain>
    </source>
</reference>
<name>A0A3N0GKM4_9ACTN</name>
<evidence type="ECO:0000259" key="1">
    <source>
        <dbReference type="Pfam" id="PF02720"/>
    </source>
</evidence>
<protein>
    <submittedName>
        <fullName evidence="2">DUF222 domain-containing protein</fullName>
    </submittedName>
</protein>
<feature type="domain" description="DUF222" evidence="1">
    <location>
        <begin position="83"/>
        <end position="219"/>
    </location>
</feature>
<dbReference type="InterPro" id="IPR003870">
    <property type="entry name" value="DUF222"/>
</dbReference>
<proteinExistence type="predicted"/>
<accession>A0A3N0GKM4</accession>
<dbReference type="RefSeq" id="WP_123224008.1">
    <property type="nucleotide sequence ID" value="NZ_RJSF01000043.1"/>
</dbReference>
<gene>
    <name evidence="2" type="ORF">EFL26_16520</name>
</gene>
<dbReference type="Proteomes" id="UP000279994">
    <property type="component" value="Unassembled WGS sequence"/>
</dbReference>
<sequence>MNPTTSTHAATAAGAVLGSIRQARAEANAAEARVLATVLEWAHLHVVDDLDDAATLVTGTGRDTGIPIAGEGAPLVSEFAVWELAAALGLSIESGRNLVAQALELAHRLPKTWARVQAGSLAPWRAKRIADATLHLNQEAAGFVDAQVAPFAHKTGPTQTQRLVDQAIALFMPELAAEQRDRSAEQRYFAIDHDQVSFAGTSRVHGELDLADAIDLDDAVRR</sequence>
<dbReference type="EMBL" id="RJSF01000043">
    <property type="protein sequence ID" value="RNM13033.1"/>
    <property type="molecule type" value="Genomic_DNA"/>
</dbReference>
<evidence type="ECO:0000313" key="2">
    <source>
        <dbReference type="EMBL" id="RNM13033.1"/>
    </source>
</evidence>
<dbReference type="OrthoDB" id="3790574at2"/>
<comment type="caution">
    <text evidence="2">The sequence shown here is derived from an EMBL/GenBank/DDBJ whole genome shotgun (WGS) entry which is preliminary data.</text>
</comment>